<proteinExistence type="inferred from homology"/>
<evidence type="ECO:0000256" key="1">
    <source>
        <dbReference type="ARBA" id="ARBA00001947"/>
    </source>
</evidence>
<comment type="similarity">
    <text evidence="2">Belongs to the DODA-type extradiol aromatic ring-opening dioxygenase family.</text>
</comment>
<dbReference type="Pfam" id="PF02900">
    <property type="entry name" value="LigB"/>
    <property type="match status" value="1"/>
</dbReference>
<gene>
    <name evidence="8" type="primary">ygiD</name>
    <name evidence="8" type="ORF">NCTC12020_01290</name>
</gene>
<dbReference type="PIRSF" id="PIRSF006157">
    <property type="entry name" value="Doxgns_DODA"/>
    <property type="match status" value="1"/>
</dbReference>
<keyword evidence="8" id="KW-0223">Dioxygenase</keyword>
<evidence type="ECO:0000256" key="4">
    <source>
        <dbReference type="ARBA" id="ARBA00022833"/>
    </source>
</evidence>
<dbReference type="GO" id="GO:0008198">
    <property type="term" value="F:ferrous iron binding"/>
    <property type="evidence" value="ECO:0007669"/>
    <property type="project" value="InterPro"/>
</dbReference>
<comment type="cofactor">
    <cofactor evidence="1">
        <name>Zn(2+)</name>
        <dbReference type="ChEBI" id="CHEBI:29105"/>
    </cofactor>
</comment>
<organism evidence="8 9">
    <name type="scientific">Veillonella criceti</name>
    <dbReference type="NCBI Taxonomy" id="103891"/>
    <lineage>
        <taxon>Bacteria</taxon>
        <taxon>Bacillati</taxon>
        <taxon>Bacillota</taxon>
        <taxon>Negativicutes</taxon>
        <taxon>Veillonellales</taxon>
        <taxon>Veillonellaceae</taxon>
        <taxon>Veillonella</taxon>
    </lineage>
</organism>
<dbReference type="OrthoDB" id="9790889at2"/>
<dbReference type="CDD" id="cd07363">
    <property type="entry name" value="45_DOPA_Dioxygenase"/>
    <property type="match status" value="1"/>
</dbReference>
<dbReference type="RefSeq" id="WP_115310444.1">
    <property type="nucleotide sequence ID" value="NZ_UHIO01000001.1"/>
</dbReference>
<dbReference type="EC" id="1.13.-.-" evidence="8"/>
<evidence type="ECO:0000313" key="8">
    <source>
        <dbReference type="EMBL" id="SUP43688.1"/>
    </source>
</evidence>
<evidence type="ECO:0000313" key="9">
    <source>
        <dbReference type="Proteomes" id="UP000255367"/>
    </source>
</evidence>
<name>A0A380NLG9_9FIRM</name>
<dbReference type="SUPFAM" id="SSF53213">
    <property type="entry name" value="LigB-like"/>
    <property type="match status" value="1"/>
</dbReference>
<dbReference type="InterPro" id="IPR014436">
    <property type="entry name" value="Extradiol_dOase_DODA"/>
</dbReference>
<evidence type="ECO:0000256" key="3">
    <source>
        <dbReference type="ARBA" id="ARBA00022723"/>
    </source>
</evidence>
<evidence type="ECO:0000259" key="7">
    <source>
        <dbReference type="Pfam" id="PF02900"/>
    </source>
</evidence>
<dbReference type="PANTHER" id="PTHR30096:SF0">
    <property type="entry name" value="4,5-DOPA DIOXYGENASE EXTRADIOL-LIKE PROTEIN"/>
    <property type="match status" value="1"/>
</dbReference>
<feature type="region of interest" description="Disordered" evidence="6">
    <location>
        <begin position="1"/>
        <end position="23"/>
    </location>
</feature>
<dbReference type="Gene3D" id="3.40.830.10">
    <property type="entry name" value="LigB-like"/>
    <property type="match status" value="1"/>
</dbReference>
<protein>
    <submittedName>
        <fullName evidence="8">LigB family dioxygenase</fullName>
        <ecNumber evidence="8">1.13.-.-</ecNumber>
    </submittedName>
</protein>
<dbReference type="PANTHER" id="PTHR30096">
    <property type="entry name" value="4,5-DOPA DIOXYGENASE EXTRADIOL-LIKE PROTEIN"/>
    <property type="match status" value="1"/>
</dbReference>
<feature type="domain" description="Extradiol ring-cleavage dioxygenase class III enzyme subunit B" evidence="7">
    <location>
        <begin position="61"/>
        <end position="268"/>
    </location>
</feature>
<evidence type="ECO:0000256" key="5">
    <source>
        <dbReference type="ARBA" id="ARBA00023002"/>
    </source>
</evidence>
<keyword evidence="9" id="KW-1185">Reference proteome</keyword>
<keyword evidence="3" id="KW-0479">Metal-binding</keyword>
<dbReference type="AlphaFoldDB" id="A0A380NLG9"/>
<keyword evidence="4" id="KW-0862">Zinc</keyword>
<accession>A0A380NLG9</accession>
<sequence length="295" mass="32674">MAIEGQTKNINEKTPVEAMSPEGVMKSTSKRMPVLFIGHGSPMNLIEENPWTKEWEAIANITPRPKAILMISAHWYTAGSYVQGDEKPAMIYDMYGFPDPIYALQYSAHTSEALIQQIQHALGSEVTVKTNRGYDHGAYAPLLKMFPQADIPVVQLSVNYKVDARQWFALGQKLSSLRDEGVLIMGSGDIVHNLRLIDPNMGNTALPQAENFEETLLRKLDPTKENDLVGALYWERLPGAQVAAESPDHLAPLYYCLGAVLGTGNIEELSLQPLTISSHDYVWGSLSMTSLTWGL</sequence>
<evidence type="ECO:0000256" key="2">
    <source>
        <dbReference type="ARBA" id="ARBA00007581"/>
    </source>
</evidence>
<dbReference type="InterPro" id="IPR004183">
    <property type="entry name" value="Xdiol_dOase_suB"/>
</dbReference>
<dbReference type="GO" id="GO:0016702">
    <property type="term" value="F:oxidoreductase activity, acting on single donors with incorporation of molecular oxygen, incorporation of two atoms of oxygen"/>
    <property type="evidence" value="ECO:0007669"/>
    <property type="project" value="UniProtKB-ARBA"/>
</dbReference>
<dbReference type="EMBL" id="UHIO01000001">
    <property type="protein sequence ID" value="SUP43688.1"/>
    <property type="molecule type" value="Genomic_DNA"/>
</dbReference>
<evidence type="ECO:0000256" key="6">
    <source>
        <dbReference type="SAM" id="MobiDB-lite"/>
    </source>
</evidence>
<dbReference type="GO" id="GO:0008270">
    <property type="term" value="F:zinc ion binding"/>
    <property type="evidence" value="ECO:0007669"/>
    <property type="project" value="InterPro"/>
</dbReference>
<dbReference type="Proteomes" id="UP000255367">
    <property type="component" value="Unassembled WGS sequence"/>
</dbReference>
<keyword evidence="5 8" id="KW-0560">Oxidoreductase</keyword>
<reference evidence="8 9" key="1">
    <citation type="submission" date="2018-06" db="EMBL/GenBank/DDBJ databases">
        <authorList>
            <consortium name="Pathogen Informatics"/>
            <person name="Doyle S."/>
        </authorList>
    </citation>
    <scope>NUCLEOTIDE SEQUENCE [LARGE SCALE GENOMIC DNA]</scope>
    <source>
        <strain evidence="8 9">NCTC12020</strain>
    </source>
</reference>